<dbReference type="PANTHER" id="PTHR33778">
    <property type="entry name" value="PROTEIN MGTC"/>
    <property type="match status" value="1"/>
</dbReference>
<dbReference type="Proteomes" id="UP000254893">
    <property type="component" value="Unassembled WGS sequence"/>
</dbReference>
<accession>A0A380CTV0</accession>
<evidence type="ECO:0000256" key="3">
    <source>
        <dbReference type="ARBA" id="ARBA00022475"/>
    </source>
</evidence>
<feature type="transmembrane region" description="Helical" evidence="7">
    <location>
        <begin position="112"/>
        <end position="128"/>
    </location>
</feature>
<keyword evidence="4 7" id="KW-0812">Transmembrane</keyword>
<sequence length="214" mass="23986">MFGDFFQDERVQAVFVSILCGCVIGFEREYRNKSAGFRTVVLICFGSTIFTMVSMLGEQSDDRIAANIVTGIGFLGAGVIFKGKMSVLGLTTAAVIWSMAAIGMVIGTGEFVLAFFLTGCMFIILAFFHKIERMLSGFFFTKTLYITFQDIGLYHLKDFEELLLEGSVKPVRKGLEKRGNQLMVIYDITGRRKHIQAVNEKIVGLDYVYEFSYS</sequence>
<organism evidence="9 10">
    <name type="scientific">Sphingobacterium spiritivorum</name>
    <name type="common">Flavobacterium spiritivorum</name>
    <dbReference type="NCBI Taxonomy" id="258"/>
    <lineage>
        <taxon>Bacteria</taxon>
        <taxon>Pseudomonadati</taxon>
        <taxon>Bacteroidota</taxon>
        <taxon>Sphingobacteriia</taxon>
        <taxon>Sphingobacteriales</taxon>
        <taxon>Sphingobacteriaceae</taxon>
        <taxon>Sphingobacterium</taxon>
    </lineage>
</organism>
<gene>
    <name evidence="9" type="primary">sapB_2</name>
    <name evidence="9" type="ORF">NCTC11388_04187</name>
</gene>
<feature type="transmembrane region" description="Helical" evidence="7">
    <location>
        <begin position="39"/>
        <end position="57"/>
    </location>
</feature>
<protein>
    <submittedName>
        <fullName evidence="9">Putative Mg(2+) transport ATPase</fullName>
    </submittedName>
</protein>
<dbReference type="EMBL" id="UGYW01000002">
    <property type="protein sequence ID" value="SUJ27464.1"/>
    <property type="molecule type" value="Genomic_DNA"/>
</dbReference>
<evidence type="ECO:0000256" key="5">
    <source>
        <dbReference type="ARBA" id="ARBA00022989"/>
    </source>
</evidence>
<dbReference type="RefSeq" id="WP_115171494.1">
    <property type="nucleotide sequence ID" value="NZ_JBPFRO010000001.1"/>
</dbReference>
<dbReference type="InterPro" id="IPR049177">
    <property type="entry name" value="MgtC_SapB_SrpB_YhiD_N"/>
</dbReference>
<evidence type="ECO:0000313" key="9">
    <source>
        <dbReference type="EMBL" id="SUJ27464.1"/>
    </source>
</evidence>
<evidence type="ECO:0000256" key="2">
    <source>
        <dbReference type="ARBA" id="ARBA00009298"/>
    </source>
</evidence>
<keyword evidence="3" id="KW-1003">Cell membrane</keyword>
<evidence type="ECO:0000256" key="4">
    <source>
        <dbReference type="ARBA" id="ARBA00022692"/>
    </source>
</evidence>
<dbReference type="InterPro" id="IPR003416">
    <property type="entry name" value="MgtC/SapB/SrpB/YhiD_fam"/>
</dbReference>
<dbReference type="PRINTS" id="PR01837">
    <property type="entry name" value="MGTCSAPBPROT"/>
</dbReference>
<dbReference type="GO" id="GO:0005886">
    <property type="term" value="C:plasma membrane"/>
    <property type="evidence" value="ECO:0007669"/>
    <property type="project" value="UniProtKB-SubCell"/>
</dbReference>
<evidence type="ECO:0000256" key="7">
    <source>
        <dbReference type="SAM" id="Phobius"/>
    </source>
</evidence>
<proteinExistence type="inferred from homology"/>
<name>A0A380CTV0_SPHSI</name>
<keyword evidence="5 7" id="KW-1133">Transmembrane helix</keyword>
<dbReference type="AlphaFoldDB" id="A0A380CTV0"/>
<comment type="subcellular location">
    <subcellularLocation>
        <location evidence="1">Cell membrane</location>
        <topology evidence="1">Multi-pass membrane protein</topology>
    </subcellularLocation>
</comment>
<dbReference type="PANTHER" id="PTHR33778:SF1">
    <property type="entry name" value="MAGNESIUM TRANSPORTER YHID-RELATED"/>
    <property type="match status" value="1"/>
</dbReference>
<evidence type="ECO:0000256" key="1">
    <source>
        <dbReference type="ARBA" id="ARBA00004651"/>
    </source>
</evidence>
<evidence type="ECO:0000259" key="8">
    <source>
        <dbReference type="Pfam" id="PF02308"/>
    </source>
</evidence>
<feature type="domain" description="MgtC/SapB/SrpB/YhiD N-terminal" evidence="8">
    <location>
        <begin position="15"/>
        <end position="133"/>
    </location>
</feature>
<feature type="transmembrane region" description="Helical" evidence="7">
    <location>
        <begin position="88"/>
        <end position="106"/>
    </location>
</feature>
<evidence type="ECO:0000256" key="6">
    <source>
        <dbReference type="ARBA" id="ARBA00023136"/>
    </source>
</evidence>
<comment type="similarity">
    <text evidence="2">Belongs to the MgtC/SapB family.</text>
</comment>
<feature type="transmembrane region" description="Helical" evidence="7">
    <location>
        <begin position="12"/>
        <end position="27"/>
    </location>
</feature>
<dbReference type="Pfam" id="PF02308">
    <property type="entry name" value="MgtC"/>
    <property type="match status" value="1"/>
</dbReference>
<feature type="transmembrane region" description="Helical" evidence="7">
    <location>
        <begin position="63"/>
        <end position="81"/>
    </location>
</feature>
<reference evidence="9 10" key="1">
    <citation type="submission" date="2018-06" db="EMBL/GenBank/DDBJ databases">
        <authorList>
            <consortium name="Pathogen Informatics"/>
            <person name="Doyle S."/>
        </authorList>
    </citation>
    <scope>NUCLEOTIDE SEQUENCE [LARGE SCALE GENOMIC DNA]</scope>
    <source>
        <strain evidence="9 10">NCTC11388</strain>
    </source>
</reference>
<keyword evidence="6 7" id="KW-0472">Membrane</keyword>
<evidence type="ECO:0000313" key="10">
    <source>
        <dbReference type="Proteomes" id="UP000254893"/>
    </source>
</evidence>